<sequence>MPTNNLHIVNGDSFGNKLSESGIEGEILVWRESLYEGPIGTGMTDSTLLSQRALYMNNRYGIPLDTFASQTIQQESRLDTLTNEVDEVVLWFEHDLYDQLMLCYLLARIDGLPRRSFQLSLICIDAFPGVDPFYGLGQLTVDQTLTLHGTWLPVATAQLDLARQVWTAYSASEPHLMAALLEQDLSPLPFLQKALEVHAARFPSMQNGLSAIQQLTLELLGDEEVSPSSLFQNLSEQASHYGLGDLQFFGLLNGLWHCEQPLIQVFGGDKLPSYNEAWPPQFENYRVKITELGKLILTCKQDHIFLNGIDEWIGGVHLLGRKNVWRQNAVRTGFAKL</sequence>
<dbReference type="Pfam" id="PF08874">
    <property type="entry name" value="DUF1835"/>
    <property type="match status" value="1"/>
</dbReference>
<dbReference type="InterPro" id="IPR014973">
    <property type="entry name" value="DUF1835"/>
</dbReference>
<name>A0A197ZZU4_9BACL</name>
<accession>A0A197ZZU4</accession>
<dbReference type="EMBL" id="LYPB01000089">
    <property type="protein sequence ID" value="OAS14450.1"/>
    <property type="molecule type" value="Genomic_DNA"/>
</dbReference>
<dbReference type="OrthoDB" id="127805at2"/>
<comment type="caution">
    <text evidence="2">The sequence shown here is derived from an EMBL/GenBank/DDBJ whole genome shotgun (WGS) entry which is preliminary data.</text>
</comment>
<dbReference type="RefSeq" id="WP_068669359.1">
    <property type="nucleotide sequence ID" value="NZ_LYPB01000089.1"/>
</dbReference>
<organism evidence="2 3">
    <name type="scientific">Paenibacillus oryzisoli</name>
    <dbReference type="NCBI Taxonomy" id="1850517"/>
    <lineage>
        <taxon>Bacteria</taxon>
        <taxon>Bacillati</taxon>
        <taxon>Bacillota</taxon>
        <taxon>Bacilli</taxon>
        <taxon>Bacillales</taxon>
        <taxon>Paenibacillaceae</taxon>
        <taxon>Paenibacillus</taxon>
    </lineage>
</organism>
<gene>
    <name evidence="2" type="ORF">A8708_33650</name>
</gene>
<keyword evidence="3" id="KW-1185">Reference proteome</keyword>
<proteinExistence type="predicted"/>
<evidence type="ECO:0000313" key="3">
    <source>
        <dbReference type="Proteomes" id="UP000078454"/>
    </source>
</evidence>
<dbReference type="STRING" id="1850517.A8708_33650"/>
<feature type="domain" description="DUF1835" evidence="1">
    <location>
        <begin position="6"/>
        <end position="113"/>
    </location>
</feature>
<evidence type="ECO:0000313" key="2">
    <source>
        <dbReference type="EMBL" id="OAS14450.1"/>
    </source>
</evidence>
<reference evidence="2 3" key="1">
    <citation type="submission" date="2016-05" db="EMBL/GenBank/DDBJ databases">
        <title>Paenibacillus sp. 1ZS3-15 nov., isolated from the rhizosphere soil.</title>
        <authorList>
            <person name="Zhang X.X."/>
            <person name="Zhang J."/>
        </authorList>
    </citation>
    <scope>NUCLEOTIDE SEQUENCE [LARGE SCALE GENOMIC DNA]</scope>
    <source>
        <strain evidence="2 3">1ZS3-15</strain>
    </source>
</reference>
<evidence type="ECO:0000259" key="1">
    <source>
        <dbReference type="Pfam" id="PF08874"/>
    </source>
</evidence>
<dbReference type="AlphaFoldDB" id="A0A197ZZU4"/>
<dbReference type="Proteomes" id="UP000078454">
    <property type="component" value="Unassembled WGS sequence"/>
</dbReference>
<protein>
    <recommendedName>
        <fullName evidence="1">DUF1835 domain-containing protein</fullName>
    </recommendedName>
</protein>